<evidence type="ECO:0000313" key="3">
    <source>
        <dbReference type="Proteomes" id="UP001153954"/>
    </source>
</evidence>
<protein>
    <submittedName>
        <fullName evidence="2">Uncharacterized protein</fullName>
    </submittedName>
</protein>
<proteinExistence type="predicted"/>
<evidence type="ECO:0000313" key="2">
    <source>
        <dbReference type="EMBL" id="CAH2083303.1"/>
    </source>
</evidence>
<feature type="region of interest" description="Disordered" evidence="1">
    <location>
        <begin position="202"/>
        <end position="225"/>
    </location>
</feature>
<dbReference type="Proteomes" id="UP001153954">
    <property type="component" value="Unassembled WGS sequence"/>
</dbReference>
<feature type="compositionally biased region" description="Basic and acidic residues" evidence="1">
    <location>
        <begin position="103"/>
        <end position="128"/>
    </location>
</feature>
<gene>
    <name evidence="2" type="ORF">EEDITHA_LOCUS42</name>
</gene>
<organism evidence="2 3">
    <name type="scientific">Euphydryas editha</name>
    <name type="common">Edith's checkerspot</name>
    <dbReference type="NCBI Taxonomy" id="104508"/>
    <lineage>
        <taxon>Eukaryota</taxon>
        <taxon>Metazoa</taxon>
        <taxon>Ecdysozoa</taxon>
        <taxon>Arthropoda</taxon>
        <taxon>Hexapoda</taxon>
        <taxon>Insecta</taxon>
        <taxon>Pterygota</taxon>
        <taxon>Neoptera</taxon>
        <taxon>Endopterygota</taxon>
        <taxon>Lepidoptera</taxon>
        <taxon>Glossata</taxon>
        <taxon>Ditrysia</taxon>
        <taxon>Papilionoidea</taxon>
        <taxon>Nymphalidae</taxon>
        <taxon>Nymphalinae</taxon>
        <taxon>Euphydryas</taxon>
    </lineage>
</organism>
<accession>A0AAU9T8P8</accession>
<dbReference type="EMBL" id="CAKOGL010000001">
    <property type="protein sequence ID" value="CAH2083303.1"/>
    <property type="molecule type" value="Genomic_DNA"/>
</dbReference>
<feature type="region of interest" description="Disordered" evidence="1">
    <location>
        <begin position="93"/>
        <end position="143"/>
    </location>
</feature>
<comment type="caution">
    <text evidence="2">The sequence shown here is derived from an EMBL/GenBank/DDBJ whole genome shotgun (WGS) entry which is preliminary data.</text>
</comment>
<feature type="compositionally biased region" description="Basic and acidic residues" evidence="1">
    <location>
        <begin position="160"/>
        <end position="184"/>
    </location>
</feature>
<evidence type="ECO:0000256" key="1">
    <source>
        <dbReference type="SAM" id="MobiDB-lite"/>
    </source>
</evidence>
<keyword evidence="3" id="KW-1185">Reference proteome</keyword>
<feature type="compositionally biased region" description="Polar residues" evidence="1">
    <location>
        <begin position="129"/>
        <end position="143"/>
    </location>
</feature>
<feature type="region of interest" description="Disordered" evidence="1">
    <location>
        <begin position="160"/>
        <end position="186"/>
    </location>
</feature>
<dbReference type="AlphaFoldDB" id="A0AAU9T8P8"/>
<sequence length="416" mass="49357">MEHDNKVSETDESQEISDEIKEMKLQQLLWLLKKNFNALKLHEELMNDPVHTGSRIYFIKNPEVLEKYKDYLRKKKNSLTSAKGNLIKLKRRAEFRTGSSDQSEGKDIDRTETQDDKDTISEKSEKSAETTQNITDSVQDKQSLNTEDVIEKKVKEDFEVNKEESNIDRTKEETTEKHNIRAQEEDPYNIVKREKILWSDTNDKSDVDRKQKDRNDKRYTSKKDRYKSFDDRKEKRFDDFRQDSYVPYKPKRNMNYRKPKNEGKKDYFMYGRTSIPFIGKKAVIITSQCRRYNINEEAKKLYGEDLHTVLQRFRRTPEYLKILDIKKNLPRLRSKKKDLINLDNYSKLHSALTLEETKHVHDLTYEYFGRGLHEFIASFNTDDRLPISTQQPNGGEQPLSTTTEHDHVVQNLIPIL</sequence>
<reference evidence="2" key="1">
    <citation type="submission" date="2022-03" db="EMBL/GenBank/DDBJ databases">
        <authorList>
            <person name="Tunstrom K."/>
        </authorList>
    </citation>
    <scope>NUCLEOTIDE SEQUENCE</scope>
</reference>
<name>A0AAU9T8P8_EUPED</name>